<proteinExistence type="predicted"/>
<sequence length="61" mass="6869">MLNNSSIIATLQLNNQPCCNCYNPSTTKGYCSLRARLLASYALITGQGRAHIQKWDDENRH</sequence>
<dbReference type="EMBL" id="GBRH01211960">
    <property type="protein sequence ID" value="JAD85935.1"/>
    <property type="molecule type" value="Transcribed_RNA"/>
</dbReference>
<dbReference type="AlphaFoldDB" id="A0A0A9DJU8"/>
<reference evidence="1" key="2">
    <citation type="journal article" date="2015" name="Data Brief">
        <title>Shoot transcriptome of the giant reed, Arundo donax.</title>
        <authorList>
            <person name="Barrero R.A."/>
            <person name="Guerrero F.D."/>
            <person name="Moolhuijzen P."/>
            <person name="Goolsby J.A."/>
            <person name="Tidwell J."/>
            <person name="Bellgard S.E."/>
            <person name="Bellgard M.I."/>
        </authorList>
    </citation>
    <scope>NUCLEOTIDE SEQUENCE</scope>
    <source>
        <tissue evidence="1">Shoot tissue taken approximately 20 cm above the soil surface</tissue>
    </source>
</reference>
<organism evidence="1">
    <name type="scientific">Arundo donax</name>
    <name type="common">Giant reed</name>
    <name type="synonym">Donax arundinaceus</name>
    <dbReference type="NCBI Taxonomy" id="35708"/>
    <lineage>
        <taxon>Eukaryota</taxon>
        <taxon>Viridiplantae</taxon>
        <taxon>Streptophyta</taxon>
        <taxon>Embryophyta</taxon>
        <taxon>Tracheophyta</taxon>
        <taxon>Spermatophyta</taxon>
        <taxon>Magnoliopsida</taxon>
        <taxon>Liliopsida</taxon>
        <taxon>Poales</taxon>
        <taxon>Poaceae</taxon>
        <taxon>PACMAD clade</taxon>
        <taxon>Arundinoideae</taxon>
        <taxon>Arundineae</taxon>
        <taxon>Arundo</taxon>
    </lineage>
</organism>
<name>A0A0A9DJU8_ARUDO</name>
<accession>A0A0A9DJU8</accession>
<evidence type="ECO:0000313" key="1">
    <source>
        <dbReference type="EMBL" id="JAD85935.1"/>
    </source>
</evidence>
<protein>
    <submittedName>
        <fullName evidence="1">Uncharacterized protein</fullName>
    </submittedName>
</protein>
<reference evidence="1" key="1">
    <citation type="submission" date="2014-09" db="EMBL/GenBank/DDBJ databases">
        <authorList>
            <person name="Magalhaes I.L.F."/>
            <person name="Oliveira U."/>
            <person name="Santos F.R."/>
            <person name="Vidigal T.H.D.A."/>
            <person name="Brescovit A.D."/>
            <person name="Santos A.J."/>
        </authorList>
    </citation>
    <scope>NUCLEOTIDE SEQUENCE</scope>
    <source>
        <tissue evidence="1">Shoot tissue taken approximately 20 cm above the soil surface</tissue>
    </source>
</reference>